<organism evidence="2 3">
    <name type="scientific">Clostridium neuense</name>
    <dbReference type="NCBI Taxonomy" id="1728934"/>
    <lineage>
        <taxon>Bacteria</taxon>
        <taxon>Bacillati</taxon>
        <taxon>Bacillota</taxon>
        <taxon>Clostridia</taxon>
        <taxon>Eubacteriales</taxon>
        <taxon>Clostridiaceae</taxon>
        <taxon>Clostridium</taxon>
    </lineage>
</organism>
<name>A0ABW8TA26_9CLOT</name>
<accession>A0ABW8TA26</accession>
<dbReference type="NCBIfam" id="TIGR02220">
    <property type="entry name" value="phg_TIGR02220"/>
    <property type="match status" value="1"/>
</dbReference>
<reference evidence="2 3" key="1">
    <citation type="submission" date="2024-11" db="EMBL/GenBank/DDBJ databases">
        <authorList>
            <person name="Heng Y.C."/>
            <person name="Lim A.C.H."/>
            <person name="Lee J.K.Y."/>
            <person name="Kittelmann S."/>
        </authorList>
    </citation>
    <scope>NUCLEOTIDE SEQUENCE [LARGE SCALE GENOMIC DNA]</scope>
    <source>
        <strain evidence="2 3">WILCCON 0114</strain>
    </source>
</reference>
<sequence>MKKQLKTRYKLSSRKTRLLIAARLAEGFTLEDFKKVILKKSKQWKGTNMERFLRPETLFGTKFEGYLNERVSTDTPKGGSSPNAYKEFKFDFLEEEDCKDGQAFTKSQNRNQCAWGNNH</sequence>
<dbReference type="EMBL" id="JBJIAA010000002">
    <property type="protein sequence ID" value="MFL0249393.1"/>
    <property type="molecule type" value="Genomic_DNA"/>
</dbReference>
<dbReference type="Proteomes" id="UP001623592">
    <property type="component" value="Unassembled WGS sequence"/>
</dbReference>
<evidence type="ECO:0000259" key="1">
    <source>
        <dbReference type="Pfam" id="PF09524"/>
    </source>
</evidence>
<protein>
    <submittedName>
        <fullName evidence="2">Conserved phage C-terminal domain-containing protein</fullName>
    </submittedName>
</protein>
<comment type="caution">
    <text evidence="2">The sequence shown here is derived from an EMBL/GenBank/DDBJ whole genome shotgun (WGS) entry which is preliminary data.</text>
</comment>
<feature type="domain" description="Phage conserved hypothetical protein C-terminal" evidence="1">
    <location>
        <begin position="2"/>
        <end position="68"/>
    </location>
</feature>
<dbReference type="RefSeq" id="WP_406786061.1">
    <property type="nucleotide sequence ID" value="NZ_JBJIAA010000002.1"/>
</dbReference>
<gene>
    <name evidence="2" type="ORF">ACJDT4_03085</name>
</gene>
<dbReference type="Pfam" id="PF09524">
    <property type="entry name" value="Phg_2220_C"/>
    <property type="match status" value="1"/>
</dbReference>
<dbReference type="InterPro" id="IPR011741">
    <property type="entry name" value="Phg_2220_C"/>
</dbReference>
<keyword evidence="3" id="KW-1185">Reference proteome</keyword>
<evidence type="ECO:0000313" key="3">
    <source>
        <dbReference type="Proteomes" id="UP001623592"/>
    </source>
</evidence>
<evidence type="ECO:0000313" key="2">
    <source>
        <dbReference type="EMBL" id="MFL0249393.1"/>
    </source>
</evidence>
<proteinExistence type="predicted"/>